<dbReference type="Pfam" id="PF01569">
    <property type="entry name" value="PAP2"/>
    <property type="match status" value="1"/>
</dbReference>
<gene>
    <name evidence="3" type="ORF">EDC36_102189</name>
    <name evidence="4" type="ORF">Tigna_01466</name>
</gene>
<feature type="transmembrane region" description="Helical" evidence="1">
    <location>
        <begin position="63"/>
        <end position="82"/>
    </location>
</feature>
<proteinExistence type="predicted"/>
<dbReference type="InterPro" id="IPR036938">
    <property type="entry name" value="PAP2/HPO_sf"/>
</dbReference>
<feature type="transmembrane region" description="Helical" evidence="1">
    <location>
        <begin position="202"/>
        <end position="220"/>
    </location>
</feature>
<dbReference type="AlphaFoldDB" id="A0A4R3LHF8"/>
<keyword evidence="1" id="KW-1133">Transmembrane helix</keyword>
<sequence>MPDTRLPSVRTLLWLTALLWAVALAWDATGRDLAVMQRLGDAQGFALRDAPLWRHWGHDVAQQLARVMLALLWLAALLPWTVPRTRARVWGRQALQAALGATLALLLIGWLKHRSLTSCPWDLELFGGTARYVSHWQWGMPDGGGARCFPGGHVASAAIFWSLALVPRSPRARRALWLLVALLALAFGAVQTLRGAHYPSHTLWTMALAWTVVVAHHAAWRRWVRAHALGVAQISTSTASP</sequence>
<dbReference type="EMBL" id="VJNC01000008">
    <property type="protein sequence ID" value="TSE22012.1"/>
    <property type="molecule type" value="Genomic_DNA"/>
</dbReference>
<evidence type="ECO:0000313" key="4">
    <source>
        <dbReference type="EMBL" id="TSE22012.1"/>
    </source>
</evidence>
<protein>
    <submittedName>
        <fullName evidence="3">Membrane-associated PAP2 superfamily phosphatase</fullName>
    </submittedName>
    <submittedName>
        <fullName evidence="4">PAP2 superfamily protein</fullName>
    </submittedName>
</protein>
<feature type="transmembrane region" description="Helical" evidence="1">
    <location>
        <begin position="176"/>
        <end position="196"/>
    </location>
</feature>
<keyword evidence="1" id="KW-0472">Membrane</keyword>
<dbReference type="RefSeq" id="WP_132961651.1">
    <property type="nucleotide sequence ID" value="NZ_DAIPFN010000007.1"/>
</dbReference>
<evidence type="ECO:0000259" key="2">
    <source>
        <dbReference type="Pfam" id="PF01569"/>
    </source>
</evidence>
<evidence type="ECO:0000313" key="6">
    <source>
        <dbReference type="Proteomes" id="UP000315577"/>
    </source>
</evidence>
<feature type="domain" description="Phosphatidic acid phosphatase type 2/haloperoxidase" evidence="2">
    <location>
        <begin position="94"/>
        <end position="220"/>
    </location>
</feature>
<organism evidence="3 5">
    <name type="scientific">Tepidimonas ignava</name>
    <dbReference type="NCBI Taxonomy" id="114249"/>
    <lineage>
        <taxon>Bacteria</taxon>
        <taxon>Pseudomonadati</taxon>
        <taxon>Pseudomonadota</taxon>
        <taxon>Betaproteobacteria</taxon>
        <taxon>Burkholderiales</taxon>
        <taxon>Tepidimonas</taxon>
    </lineage>
</organism>
<feature type="transmembrane region" description="Helical" evidence="1">
    <location>
        <begin position="144"/>
        <end position="164"/>
    </location>
</feature>
<evidence type="ECO:0000313" key="3">
    <source>
        <dbReference type="EMBL" id="TCS99512.1"/>
    </source>
</evidence>
<dbReference type="Proteomes" id="UP000295536">
    <property type="component" value="Unassembled WGS sequence"/>
</dbReference>
<dbReference type="Proteomes" id="UP000315577">
    <property type="component" value="Unassembled WGS sequence"/>
</dbReference>
<dbReference type="SUPFAM" id="SSF48317">
    <property type="entry name" value="Acid phosphatase/Vanadium-dependent haloperoxidase"/>
    <property type="match status" value="1"/>
</dbReference>
<evidence type="ECO:0000256" key="1">
    <source>
        <dbReference type="SAM" id="Phobius"/>
    </source>
</evidence>
<dbReference type="EMBL" id="SMAH01000002">
    <property type="protein sequence ID" value="TCS99512.1"/>
    <property type="molecule type" value="Genomic_DNA"/>
</dbReference>
<comment type="caution">
    <text evidence="3">The sequence shown here is derived from an EMBL/GenBank/DDBJ whole genome shotgun (WGS) entry which is preliminary data.</text>
</comment>
<keyword evidence="1" id="KW-0812">Transmembrane</keyword>
<keyword evidence="6" id="KW-1185">Reference proteome</keyword>
<name>A0A4R3LHF8_9BURK</name>
<accession>A0A4R3LHF8</accession>
<dbReference type="OrthoDB" id="7348799at2"/>
<dbReference type="InterPro" id="IPR000326">
    <property type="entry name" value="PAP2/HPO"/>
</dbReference>
<feature type="transmembrane region" description="Helical" evidence="1">
    <location>
        <begin position="94"/>
        <end position="111"/>
    </location>
</feature>
<reference evidence="3 5" key="1">
    <citation type="submission" date="2019-03" db="EMBL/GenBank/DDBJ databases">
        <title>Genomic Encyclopedia of Type Strains, Phase IV (KMG-IV): sequencing the most valuable type-strain genomes for metagenomic binning, comparative biology and taxonomic classification.</title>
        <authorList>
            <person name="Goeker M."/>
        </authorList>
    </citation>
    <scope>NUCLEOTIDE SEQUENCE [LARGE SCALE GENOMIC DNA]</scope>
    <source>
        <strain evidence="3 5">DSM 12034</strain>
    </source>
</reference>
<evidence type="ECO:0000313" key="5">
    <source>
        <dbReference type="Proteomes" id="UP000295536"/>
    </source>
</evidence>
<reference evidence="4 6" key="2">
    <citation type="submission" date="2019-07" db="EMBL/GenBank/DDBJ databases">
        <title>Tepidimonas ignava SPS-1037 draft genome.</title>
        <authorList>
            <person name="Da Costa M.S."/>
            <person name="Froufe H.J.C."/>
            <person name="Egas C."/>
            <person name="Albuquerque L."/>
        </authorList>
    </citation>
    <scope>NUCLEOTIDE SEQUENCE [LARGE SCALE GENOMIC DNA]</scope>
    <source>
        <strain evidence="4 6">SPS-1037</strain>
    </source>
</reference>